<dbReference type="GO" id="GO:0016616">
    <property type="term" value="F:oxidoreductase activity, acting on the CH-OH group of donors, NAD or NADP as acceptor"/>
    <property type="evidence" value="ECO:0007669"/>
    <property type="project" value="TreeGrafter"/>
</dbReference>
<reference evidence="3 4" key="1">
    <citation type="submission" date="2018-05" db="EMBL/GenBank/DDBJ databases">
        <title>Evolution of GPA BGCs.</title>
        <authorList>
            <person name="Waglechner N."/>
            <person name="Wright G.D."/>
        </authorList>
    </citation>
    <scope>NUCLEOTIDE SEQUENCE [LARGE SCALE GENOMIC DNA]</scope>
    <source>
        <strain evidence="3 4">DSM 5908</strain>
    </source>
</reference>
<comment type="similarity">
    <text evidence="1">Belongs to the short-chain dehydrogenases/reductases (SDR) family.</text>
</comment>
<dbReference type="OrthoDB" id="3206777at2"/>
<keyword evidence="2" id="KW-0560">Oxidoreductase</keyword>
<dbReference type="Pfam" id="PF13561">
    <property type="entry name" value="adh_short_C2"/>
    <property type="match status" value="1"/>
</dbReference>
<dbReference type="AlphaFoldDB" id="A0A428VZD9"/>
<dbReference type="InterPro" id="IPR020904">
    <property type="entry name" value="Sc_DH/Rdtase_CS"/>
</dbReference>
<keyword evidence="4" id="KW-1185">Reference proteome</keyword>
<sequence>MRLAGKTAIVTGAARGLGRACAVAFAREGADLVLLDVCADLPGVSYPLGSASQLAHTADLCRERGAAVLTRHADVRDLVALRQVVDDAHGWSGRIDVLVNNAGIATPSGTPTDEITEDEWQLMIDVDLSGAWRATAAVGKIMTAQRGGSIINVASTAGLVGYRHFAGYVAAKHGVIGLTKAAALDFAPVKVRVNALCPGSVRDDPAVEGRMLAEIARSLRVPAGEHEAAFVQSQPMNALIEPGDVAEAAVWLASDGSRQVTGSVVTVDGGFTAR</sequence>
<evidence type="ECO:0000256" key="2">
    <source>
        <dbReference type="ARBA" id="ARBA00023002"/>
    </source>
</evidence>
<organism evidence="3 4">
    <name type="scientific">Amycolatopsis balhimycina DSM 5908</name>
    <dbReference type="NCBI Taxonomy" id="1081091"/>
    <lineage>
        <taxon>Bacteria</taxon>
        <taxon>Bacillati</taxon>
        <taxon>Actinomycetota</taxon>
        <taxon>Actinomycetes</taxon>
        <taxon>Pseudonocardiales</taxon>
        <taxon>Pseudonocardiaceae</taxon>
        <taxon>Amycolatopsis</taxon>
    </lineage>
</organism>
<evidence type="ECO:0000313" key="4">
    <source>
        <dbReference type="Proteomes" id="UP000286716"/>
    </source>
</evidence>
<dbReference type="Proteomes" id="UP000286716">
    <property type="component" value="Unassembled WGS sequence"/>
</dbReference>
<dbReference type="Gene3D" id="3.40.50.720">
    <property type="entry name" value="NAD(P)-binding Rossmann-like Domain"/>
    <property type="match status" value="1"/>
</dbReference>
<dbReference type="CDD" id="cd05233">
    <property type="entry name" value="SDR_c"/>
    <property type="match status" value="1"/>
</dbReference>
<comment type="caution">
    <text evidence="3">The sequence shown here is derived from an EMBL/GenBank/DDBJ whole genome shotgun (WGS) entry which is preliminary data.</text>
</comment>
<dbReference type="PANTHER" id="PTHR42760">
    <property type="entry name" value="SHORT-CHAIN DEHYDROGENASES/REDUCTASES FAMILY MEMBER"/>
    <property type="match status" value="1"/>
</dbReference>
<evidence type="ECO:0000313" key="3">
    <source>
        <dbReference type="EMBL" id="RSM36173.1"/>
    </source>
</evidence>
<dbReference type="PRINTS" id="PR00081">
    <property type="entry name" value="GDHRDH"/>
</dbReference>
<dbReference type="EMBL" id="QHHU01000090">
    <property type="protein sequence ID" value="RSM36173.1"/>
    <property type="molecule type" value="Genomic_DNA"/>
</dbReference>
<dbReference type="InterPro" id="IPR036291">
    <property type="entry name" value="NAD(P)-bd_dom_sf"/>
</dbReference>
<protein>
    <submittedName>
        <fullName evidence="3">NAD(P)-dependent oxidoreductase</fullName>
    </submittedName>
</protein>
<dbReference type="InterPro" id="IPR002347">
    <property type="entry name" value="SDR_fam"/>
</dbReference>
<dbReference type="FunFam" id="3.40.50.720:FF:000084">
    <property type="entry name" value="Short-chain dehydrogenase reductase"/>
    <property type="match status" value="1"/>
</dbReference>
<dbReference type="PANTHER" id="PTHR42760:SF133">
    <property type="entry name" value="3-OXOACYL-[ACYL-CARRIER-PROTEIN] REDUCTASE"/>
    <property type="match status" value="1"/>
</dbReference>
<evidence type="ECO:0000256" key="1">
    <source>
        <dbReference type="ARBA" id="ARBA00006484"/>
    </source>
</evidence>
<name>A0A428VZD9_AMYBA</name>
<gene>
    <name evidence="3" type="ORF">DMA12_41285</name>
</gene>
<dbReference type="GO" id="GO:0048038">
    <property type="term" value="F:quinone binding"/>
    <property type="evidence" value="ECO:0007669"/>
    <property type="project" value="TreeGrafter"/>
</dbReference>
<dbReference type="GO" id="GO:0006633">
    <property type="term" value="P:fatty acid biosynthetic process"/>
    <property type="evidence" value="ECO:0007669"/>
    <property type="project" value="TreeGrafter"/>
</dbReference>
<dbReference type="PROSITE" id="PS00061">
    <property type="entry name" value="ADH_SHORT"/>
    <property type="match status" value="1"/>
</dbReference>
<proteinExistence type="inferred from homology"/>
<dbReference type="SUPFAM" id="SSF51735">
    <property type="entry name" value="NAD(P)-binding Rossmann-fold domains"/>
    <property type="match status" value="1"/>
</dbReference>
<dbReference type="RefSeq" id="WP_020638002.1">
    <property type="nucleotide sequence ID" value="NZ_QHHU01000090.1"/>
</dbReference>
<dbReference type="PRINTS" id="PR00080">
    <property type="entry name" value="SDRFAMILY"/>
</dbReference>
<accession>A0A428VZD9</accession>